<keyword evidence="1" id="KW-0472">Membrane</keyword>
<feature type="transmembrane region" description="Helical" evidence="1">
    <location>
        <begin position="80"/>
        <end position="102"/>
    </location>
</feature>
<evidence type="ECO:0000313" key="2">
    <source>
        <dbReference type="EMBL" id="MBK3518596.1"/>
    </source>
</evidence>
<reference evidence="2 3" key="1">
    <citation type="submission" date="2021-01" db="EMBL/GenBank/DDBJ databases">
        <title>Carboxyliciviraga sp.nov., isolated from coastal sediments.</title>
        <authorList>
            <person name="Lu D."/>
            <person name="Zhang T."/>
        </authorList>
    </citation>
    <scope>NUCLEOTIDE SEQUENCE [LARGE SCALE GENOMIC DNA]</scope>
    <source>
        <strain evidence="2 3">N1Y132</strain>
    </source>
</reference>
<keyword evidence="3" id="KW-1185">Reference proteome</keyword>
<keyword evidence="1" id="KW-1133">Transmembrane helix</keyword>
<dbReference type="RefSeq" id="WP_200465823.1">
    <property type="nucleotide sequence ID" value="NZ_JAENRR010000037.1"/>
</dbReference>
<protein>
    <submittedName>
        <fullName evidence="2">Uncharacterized protein</fullName>
    </submittedName>
</protein>
<dbReference type="EMBL" id="JAENRR010000037">
    <property type="protein sequence ID" value="MBK3518596.1"/>
    <property type="molecule type" value="Genomic_DNA"/>
</dbReference>
<sequence>MLSILFSFIKSFDEHLLFPRNIINATTQETTDTTSENSYYVFTETQHQHIQKLIFWLALSGLLIYSFSKEKVEDEFLAKLRANALLIAFLASLIFSGAMMLIKGATEVKILAFLQIQMLIYVIVYAYTKKIKYAG</sequence>
<organism evidence="2 3">
    <name type="scientific">Carboxylicivirga marina</name>
    <dbReference type="NCBI Taxonomy" id="2800988"/>
    <lineage>
        <taxon>Bacteria</taxon>
        <taxon>Pseudomonadati</taxon>
        <taxon>Bacteroidota</taxon>
        <taxon>Bacteroidia</taxon>
        <taxon>Marinilabiliales</taxon>
        <taxon>Marinilabiliaceae</taxon>
        <taxon>Carboxylicivirga</taxon>
    </lineage>
</organism>
<feature type="transmembrane region" description="Helical" evidence="1">
    <location>
        <begin position="49"/>
        <end position="68"/>
    </location>
</feature>
<accession>A0ABS1HLV2</accession>
<dbReference type="Proteomes" id="UP000605676">
    <property type="component" value="Unassembled WGS sequence"/>
</dbReference>
<feature type="transmembrane region" description="Helical" evidence="1">
    <location>
        <begin position="108"/>
        <end position="127"/>
    </location>
</feature>
<keyword evidence="1" id="KW-0812">Transmembrane</keyword>
<proteinExistence type="predicted"/>
<comment type="caution">
    <text evidence="2">The sequence shown here is derived from an EMBL/GenBank/DDBJ whole genome shotgun (WGS) entry which is preliminary data.</text>
</comment>
<name>A0ABS1HLV2_9BACT</name>
<gene>
    <name evidence="2" type="ORF">JIV24_14720</name>
</gene>
<evidence type="ECO:0000313" key="3">
    <source>
        <dbReference type="Proteomes" id="UP000605676"/>
    </source>
</evidence>
<evidence type="ECO:0000256" key="1">
    <source>
        <dbReference type="SAM" id="Phobius"/>
    </source>
</evidence>